<dbReference type="FunFam" id="1.20.1510.10:FF:000002">
    <property type="entry name" value="zinc transporter 3 isoform X1"/>
    <property type="match status" value="1"/>
</dbReference>
<dbReference type="InterPro" id="IPR036837">
    <property type="entry name" value="Cation_efflux_CTD_sf"/>
</dbReference>
<reference evidence="17" key="1">
    <citation type="submission" date="2025-08" db="UniProtKB">
        <authorList>
            <consortium name="RefSeq"/>
        </authorList>
    </citation>
    <scope>IDENTIFICATION</scope>
    <source>
        <tissue evidence="17">Entire body</tissue>
    </source>
</reference>
<dbReference type="NCBIfam" id="TIGR01297">
    <property type="entry name" value="CDF"/>
    <property type="match status" value="1"/>
</dbReference>
<keyword evidence="7" id="KW-0864">Zinc transport</keyword>
<keyword evidence="5" id="KW-0479">Metal-binding</keyword>
<evidence type="ECO:0000256" key="5">
    <source>
        <dbReference type="ARBA" id="ARBA00022723"/>
    </source>
</evidence>
<evidence type="ECO:0000256" key="2">
    <source>
        <dbReference type="ARBA" id="ARBA00008873"/>
    </source>
</evidence>
<dbReference type="GeneID" id="108736438"/>
<protein>
    <submittedName>
        <fullName evidence="17">Zinc transporter 2</fullName>
    </submittedName>
</protein>
<dbReference type="InterPro" id="IPR027470">
    <property type="entry name" value="Cation_efflux_CTD"/>
</dbReference>
<dbReference type="InterPro" id="IPR050681">
    <property type="entry name" value="CDF/SLC30A"/>
</dbReference>
<dbReference type="RefSeq" id="XP_018324378.1">
    <property type="nucleotide sequence ID" value="XM_018468876.2"/>
</dbReference>
<feature type="domain" description="Cation efflux protein transmembrane" evidence="14">
    <location>
        <begin position="121"/>
        <end position="328"/>
    </location>
</feature>
<evidence type="ECO:0000256" key="7">
    <source>
        <dbReference type="ARBA" id="ARBA00022906"/>
    </source>
</evidence>
<evidence type="ECO:0000259" key="15">
    <source>
        <dbReference type="Pfam" id="PF16916"/>
    </source>
</evidence>
<feature type="transmembrane region" description="Helical" evidence="13">
    <location>
        <begin position="121"/>
        <end position="145"/>
    </location>
</feature>
<dbReference type="InParanoid" id="A0A1W4WW67"/>
<proteinExistence type="inferred from homology"/>
<dbReference type="GO" id="GO:0010043">
    <property type="term" value="P:response to zinc ion"/>
    <property type="evidence" value="ECO:0007669"/>
    <property type="project" value="TreeGrafter"/>
</dbReference>
<feature type="transmembrane region" description="Helical" evidence="13">
    <location>
        <begin position="191"/>
        <end position="210"/>
    </location>
</feature>
<dbReference type="InterPro" id="IPR002524">
    <property type="entry name" value="Cation_efflux"/>
</dbReference>
<feature type="transmembrane region" description="Helical" evidence="13">
    <location>
        <begin position="151"/>
        <end position="170"/>
    </location>
</feature>
<dbReference type="GO" id="GO:0005886">
    <property type="term" value="C:plasma membrane"/>
    <property type="evidence" value="ECO:0007669"/>
    <property type="project" value="TreeGrafter"/>
</dbReference>
<dbReference type="InterPro" id="IPR058533">
    <property type="entry name" value="Cation_efflux_TM"/>
</dbReference>
<evidence type="ECO:0000256" key="8">
    <source>
        <dbReference type="ARBA" id="ARBA00022989"/>
    </source>
</evidence>
<keyword evidence="9" id="KW-0406">Ion transport</keyword>
<dbReference type="PANTHER" id="PTHR11562:SF17">
    <property type="entry name" value="RE54080P-RELATED"/>
    <property type="match status" value="1"/>
</dbReference>
<dbReference type="Pfam" id="PF01545">
    <property type="entry name" value="Cation_efflux"/>
    <property type="match status" value="1"/>
</dbReference>
<dbReference type="GO" id="GO:0030658">
    <property type="term" value="C:transport vesicle membrane"/>
    <property type="evidence" value="ECO:0007669"/>
    <property type="project" value="UniProtKB-SubCell"/>
</dbReference>
<dbReference type="GO" id="GO:0046872">
    <property type="term" value="F:metal ion binding"/>
    <property type="evidence" value="ECO:0007669"/>
    <property type="project" value="UniProtKB-KW"/>
</dbReference>
<evidence type="ECO:0000256" key="9">
    <source>
        <dbReference type="ARBA" id="ARBA00023065"/>
    </source>
</evidence>
<comment type="subcellular location">
    <subcellularLocation>
        <location evidence="1">Cytoplasmic vesicle</location>
        <location evidence="1">Secretory vesicle membrane</location>
        <topology evidence="1">Multi-pass membrane protein</topology>
    </subcellularLocation>
</comment>
<dbReference type="SUPFAM" id="SSF161111">
    <property type="entry name" value="Cation efflux protein transmembrane domain-like"/>
    <property type="match status" value="1"/>
</dbReference>
<keyword evidence="16" id="KW-1185">Reference proteome</keyword>
<keyword evidence="8 13" id="KW-1133">Transmembrane helix</keyword>
<evidence type="ECO:0000256" key="12">
    <source>
        <dbReference type="ARBA" id="ARBA00048349"/>
    </source>
</evidence>
<dbReference type="InterPro" id="IPR027469">
    <property type="entry name" value="Cation_efflux_TMD_sf"/>
</dbReference>
<keyword evidence="11" id="KW-0968">Cytoplasmic vesicle</keyword>
<dbReference type="SUPFAM" id="SSF160240">
    <property type="entry name" value="Cation efflux protein cytoplasmic domain-like"/>
    <property type="match status" value="1"/>
</dbReference>
<dbReference type="AlphaFoldDB" id="A0A1W4WW67"/>
<accession>A0A1W4WW67</accession>
<evidence type="ECO:0000256" key="4">
    <source>
        <dbReference type="ARBA" id="ARBA00022692"/>
    </source>
</evidence>
<comment type="similarity">
    <text evidence="2">Belongs to the cation diffusion facilitator (CDF) transporter (TC 2.A.4) family. SLC30A subfamily.</text>
</comment>
<evidence type="ECO:0000256" key="6">
    <source>
        <dbReference type="ARBA" id="ARBA00022833"/>
    </source>
</evidence>
<dbReference type="OrthoDB" id="9944568at2759"/>
<evidence type="ECO:0000256" key="1">
    <source>
        <dbReference type="ARBA" id="ARBA00004638"/>
    </source>
</evidence>
<organism evidence="16 17">
    <name type="scientific">Agrilus planipennis</name>
    <name type="common">Emerald ash borer</name>
    <name type="synonym">Agrilus marcopoli</name>
    <dbReference type="NCBI Taxonomy" id="224129"/>
    <lineage>
        <taxon>Eukaryota</taxon>
        <taxon>Metazoa</taxon>
        <taxon>Ecdysozoa</taxon>
        <taxon>Arthropoda</taxon>
        <taxon>Hexapoda</taxon>
        <taxon>Insecta</taxon>
        <taxon>Pterygota</taxon>
        <taxon>Neoptera</taxon>
        <taxon>Endopterygota</taxon>
        <taxon>Coleoptera</taxon>
        <taxon>Polyphaga</taxon>
        <taxon>Elateriformia</taxon>
        <taxon>Buprestoidea</taxon>
        <taxon>Buprestidae</taxon>
        <taxon>Agrilinae</taxon>
        <taxon>Agrilus</taxon>
    </lineage>
</organism>
<evidence type="ECO:0000256" key="11">
    <source>
        <dbReference type="ARBA" id="ARBA00023329"/>
    </source>
</evidence>
<evidence type="ECO:0000256" key="3">
    <source>
        <dbReference type="ARBA" id="ARBA00022448"/>
    </source>
</evidence>
<evidence type="ECO:0000313" key="16">
    <source>
        <dbReference type="Proteomes" id="UP000192223"/>
    </source>
</evidence>
<name>A0A1W4WW67_AGRPL</name>
<feature type="domain" description="Cation efflux protein cytoplasmic" evidence="15">
    <location>
        <begin position="331"/>
        <end position="405"/>
    </location>
</feature>
<dbReference type="PANTHER" id="PTHR11562">
    <property type="entry name" value="CATION EFFLUX PROTEIN/ ZINC TRANSPORTER"/>
    <property type="match status" value="1"/>
</dbReference>
<dbReference type="Pfam" id="PF16916">
    <property type="entry name" value="ZT_dimer"/>
    <property type="match status" value="1"/>
</dbReference>
<dbReference type="KEGG" id="apln:108736438"/>
<evidence type="ECO:0000259" key="14">
    <source>
        <dbReference type="Pfam" id="PF01545"/>
    </source>
</evidence>
<dbReference type="GO" id="GO:0005385">
    <property type="term" value="F:zinc ion transmembrane transporter activity"/>
    <property type="evidence" value="ECO:0007669"/>
    <property type="project" value="TreeGrafter"/>
</dbReference>
<dbReference type="STRING" id="224129.A0A1W4WW67"/>
<keyword evidence="4 13" id="KW-0812">Transmembrane</keyword>
<feature type="transmembrane region" description="Helical" evidence="13">
    <location>
        <begin position="225"/>
        <end position="246"/>
    </location>
</feature>
<evidence type="ECO:0000256" key="13">
    <source>
        <dbReference type="SAM" id="Phobius"/>
    </source>
</evidence>
<dbReference type="Proteomes" id="UP000192223">
    <property type="component" value="Unplaced"/>
</dbReference>
<keyword evidence="3" id="KW-0813">Transport</keyword>
<keyword evidence="6" id="KW-0862">Zinc</keyword>
<evidence type="ECO:0000256" key="10">
    <source>
        <dbReference type="ARBA" id="ARBA00023136"/>
    </source>
</evidence>
<sequence>MKYVCDHDNSESEDEKFLLDDNNTEKHTHCKRCDIKNGFLNCKIQDKPLSWLANSNGNMKNHYVPVTNLIDREDNNESGFRSLNMPLLLNGNLEDRNDDQTEYHCHSNSTTYNNSGAWKKLIIVSIICIILMITELTGGCIAGSLAVMTDAAHLLTDLIGFCISIISLWLSNRVPNKTMTFGYSRTEVIGAFLSVLTVWLLAGVFCYLALHRLFRREFDIDADTMLIVASIGVVINVVMASVLHGFCHGHGHTHGPIISNTKENINVRAAAAHVIGDLCQSLGVFLAAIIIKVYPEAQAADPICTLLFSVVAIYATFKIARDVGKILLEASPEDVGNLMQLLKNIPGVKHVHEMHVWSLAPGREVLNVHLAVDKNCDRDVILEQAGNLINIKTSIISSSIQIEKYNPDVISNCNQCQILAS</sequence>
<comment type="catalytic activity">
    <reaction evidence="12">
        <text>Zn(2+)(in) + 2 H(+)(out) = Zn(2+)(out) + 2 H(+)(in)</text>
        <dbReference type="Rhea" id="RHEA:72627"/>
        <dbReference type="ChEBI" id="CHEBI:15378"/>
        <dbReference type="ChEBI" id="CHEBI:29105"/>
    </reaction>
</comment>
<keyword evidence="10 13" id="KW-0472">Membrane</keyword>
<gene>
    <name evidence="17" type="primary">LOC108736438</name>
</gene>
<dbReference type="Gene3D" id="1.20.1510.10">
    <property type="entry name" value="Cation efflux protein transmembrane domain"/>
    <property type="match status" value="1"/>
</dbReference>
<evidence type="ECO:0000313" key="17">
    <source>
        <dbReference type="RefSeq" id="XP_018324378.1"/>
    </source>
</evidence>